<keyword evidence="7" id="KW-1185">Reference proteome</keyword>
<comment type="subcellular location">
    <subcellularLocation>
        <location evidence="1">Cell envelope</location>
    </subcellularLocation>
</comment>
<evidence type="ECO:0000313" key="7">
    <source>
        <dbReference type="Proteomes" id="UP000763641"/>
    </source>
</evidence>
<dbReference type="Pfam" id="PF08534">
    <property type="entry name" value="Redoxin"/>
    <property type="match status" value="1"/>
</dbReference>
<dbReference type="Gene3D" id="3.40.30.10">
    <property type="entry name" value="Glutaredoxin"/>
    <property type="match status" value="1"/>
</dbReference>
<evidence type="ECO:0000256" key="2">
    <source>
        <dbReference type="ARBA" id="ARBA00022748"/>
    </source>
</evidence>
<dbReference type="EMBL" id="JAFEMC010000001">
    <property type="protein sequence ID" value="MBM6575860.1"/>
    <property type="molecule type" value="Genomic_DNA"/>
</dbReference>
<keyword evidence="4" id="KW-0472">Membrane</keyword>
<dbReference type="InterPro" id="IPR036249">
    <property type="entry name" value="Thioredoxin-like_sf"/>
</dbReference>
<sequence>MAEDLSTAATPTYARTWKFWKRLWIGFAVLLLAACAVLFVAARTFDSEPLPPSLASSVTLPIIMPDGRRAQLRDIVRSGRPTIINLWASWCGPCRQEAPDLKRLRQAVGPEAINFIALNVRDDHAKPEDRADFLQTAGSGPADYAVMAEALIGKLTGRSDNLIPRTLVYDRAGQPLATITGYKPLALARVAALIQE</sequence>
<accession>A0ABS2D4L7</accession>
<keyword evidence="2" id="KW-0201">Cytochrome c-type biogenesis</keyword>
<evidence type="ECO:0000256" key="3">
    <source>
        <dbReference type="ARBA" id="ARBA00023284"/>
    </source>
</evidence>
<dbReference type="RefSeq" id="WP_204195974.1">
    <property type="nucleotide sequence ID" value="NZ_JAFEMC010000001.1"/>
</dbReference>
<dbReference type="SUPFAM" id="SSF52833">
    <property type="entry name" value="Thioredoxin-like"/>
    <property type="match status" value="1"/>
</dbReference>
<dbReference type="InterPro" id="IPR013766">
    <property type="entry name" value="Thioredoxin_domain"/>
</dbReference>
<keyword evidence="4" id="KW-0812">Transmembrane</keyword>
<protein>
    <submittedName>
        <fullName evidence="6">TlpA family protein disulfide reductase</fullName>
    </submittedName>
</protein>
<feature type="domain" description="Thioredoxin" evidence="5">
    <location>
        <begin position="49"/>
        <end position="196"/>
    </location>
</feature>
<comment type="caution">
    <text evidence="6">The sequence shown here is derived from an EMBL/GenBank/DDBJ whole genome shotgun (WGS) entry which is preliminary data.</text>
</comment>
<dbReference type="CDD" id="cd02966">
    <property type="entry name" value="TlpA_like_family"/>
    <property type="match status" value="1"/>
</dbReference>
<reference evidence="6 7" key="1">
    <citation type="submission" date="2020-12" db="EMBL/GenBank/DDBJ databases">
        <title>Sphingomonas sp.</title>
        <authorList>
            <person name="Kim M.K."/>
        </authorList>
    </citation>
    <scope>NUCLEOTIDE SEQUENCE [LARGE SCALE GENOMIC DNA]</scope>
    <source>
        <strain evidence="6 7">BT552</strain>
    </source>
</reference>
<dbReference type="InterPro" id="IPR017937">
    <property type="entry name" value="Thioredoxin_CS"/>
</dbReference>
<dbReference type="Proteomes" id="UP000763641">
    <property type="component" value="Unassembled WGS sequence"/>
</dbReference>
<name>A0ABS2D4L7_9SPHN</name>
<evidence type="ECO:0000259" key="5">
    <source>
        <dbReference type="PROSITE" id="PS51352"/>
    </source>
</evidence>
<dbReference type="PROSITE" id="PS00194">
    <property type="entry name" value="THIOREDOXIN_1"/>
    <property type="match status" value="1"/>
</dbReference>
<keyword evidence="3" id="KW-0676">Redox-active center</keyword>
<dbReference type="PROSITE" id="PS51352">
    <property type="entry name" value="THIOREDOXIN_2"/>
    <property type="match status" value="1"/>
</dbReference>
<evidence type="ECO:0000256" key="4">
    <source>
        <dbReference type="SAM" id="Phobius"/>
    </source>
</evidence>
<evidence type="ECO:0000256" key="1">
    <source>
        <dbReference type="ARBA" id="ARBA00004196"/>
    </source>
</evidence>
<dbReference type="InterPro" id="IPR013740">
    <property type="entry name" value="Redoxin"/>
</dbReference>
<dbReference type="InterPro" id="IPR050553">
    <property type="entry name" value="Thioredoxin_ResA/DsbE_sf"/>
</dbReference>
<gene>
    <name evidence="6" type="ORF">ILT43_05705</name>
</gene>
<dbReference type="PANTHER" id="PTHR42852:SF13">
    <property type="entry name" value="PROTEIN DIPZ"/>
    <property type="match status" value="1"/>
</dbReference>
<evidence type="ECO:0000313" key="6">
    <source>
        <dbReference type="EMBL" id="MBM6575860.1"/>
    </source>
</evidence>
<feature type="transmembrane region" description="Helical" evidence="4">
    <location>
        <begin position="23"/>
        <end position="42"/>
    </location>
</feature>
<proteinExistence type="predicted"/>
<dbReference type="PANTHER" id="PTHR42852">
    <property type="entry name" value="THIOL:DISULFIDE INTERCHANGE PROTEIN DSBE"/>
    <property type="match status" value="1"/>
</dbReference>
<organism evidence="6 7">
    <name type="scientific">Sphingomonas longa</name>
    <dbReference type="NCBI Taxonomy" id="2778730"/>
    <lineage>
        <taxon>Bacteria</taxon>
        <taxon>Pseudomonadati</taxon>
        <taxon>Pseudomonadota</taxon>
        <taxon>Alphaproteobacteria</taxon>
        <taxon>Sphingomonadales</taxon>
        <taxon>Sphingomonadaceae</taxon>
        <taxon>Sphingomonas</taxon>
    </lineage>
</organism>
<keyword evidence="4" id="KW-1133">Transmembrane helix</keyword>